<proteinExistence type="predicted"/>
<feature type="region of interest" description="Disordered" evidence="1">
    <location>
        <begin position="1"/>
        <end position="31"/>
    </location>
</feature>
<name>A0A9W9QCI4_PENBR</name>
<reference evidence="2" key="1">
    <citation type="submission" date="2022-12" db="EMBL/GenBank/DDBJ databases">
        <authorList>
            <person name="Petersen C."/>
        </authorList>
    </citation>
    <scope>NUCLEOTIDE SEQUENCE</scope>
    <source>
        <strain evidence="2">IBT 35673</strain>
    </source>
</reference>
<evidence type="ECO:0000313" key="2">
    <source>
        <dbReference type="EMBL" id="KAJ5328687.1"/>
    </source>
</evidence>
<reference evidence="2" key="2">
    <citation type="journal article" date="2023" name="IMA Fungus">
        <title>Comparative genomic study of the Penicillium genus elucidates a diverse pangenome and 15 lateral gene transfer events.</title>
        <authorList>
            <person name="Petersen C."/>
            <person name="Sorensen T."/>
            <person name="Nielsen M.R."/>
            <person name="Sondergaard T.E."/>
            <person name="Sorensen J.L."/>
            <person name="Fitzpatrick D.A."/>
            <person name="Frisvad J.C."/>
            <person name="Nielsen K.L."/>
        </authorList>
    </citation>
    <scope>NUCLEOTIDE SEQUENCE</scope>
    <source>
        <strain evidence="2">IBT 35673</strain>
    </source>
</reference>
<comment type="caution">
    <text evidence="2">The sequence shown here is derived from an EMBL/GenBank/DDBJ whole genome shotgun (WGS) entry which is preliminary data.</text>
</comment>
<organism evidence="2 3">
    <name type="scientific">Penicillium brevicompactum</name>
    <dbReference type="NCBI Taxonomy" id="5074"/>
    <lineage>
        <taxon>Eukaryota</taxon>
        <taxon>Fungi</taxon>
        <taxon>Dikarya</taxon>
        <taxon>Ascomycota</taxon>
        <taxon>Pezizomycotina</taxon>
        <taxon>Eurotiomycetes</taxon>
        <taxon>Eurotiomycetidae</taxon>
        <taxon>Eurotiales</taxon>
        <taxon>Aspergillaceae</taxon>
        <taxon>Penicillium</taxon>
    </lineage>
</organism>
<dbReference type="AlphaFoldDB" id="A0A9W9QCI4"/>
<dbReference type="Proteomes" id="UP001147695">
    <property type="component" value="Unassembled WGS sequence"/>
</dbReference>
<evidence type="ECO:0000313" key="3">
    <source>
        <dbReference type="Proteomes" id="UP001147695"/>
    </source>
</evidence>
<accession>A0A9W9QCI4</accession>
<protein>
    <submittedName>
        <fullName evidence="2">Uncharacterized protein</fullName>
    </submittedName>
</protein>
<evidence type="ECO:0000256" key="1">
    <source>
        <dbReference type="SAM" id="MobiDB-lite"/>
    </source>
</evidence>
<sequence>MNGLNDGLNTSKVGQGSGEVRPETTQSNKTRELLLATPVKRSKSFAGNMKPVSAELPSKISGNVETLQKLIESDIATIDKYRTIKVRRILENDPYFVRARELCIKYELGDEAFHKFRRRVRGFLCLPCIFLPNANNGNLDLNAMVEERSILAWIENILKKFGFGIGDIVILDRLPMLTDKWLSEHPAKREEAIKDMSKLACDFLNGFKPSFTLICQCCEHHYRWLGSWMNRASLRHASTDPNRPFTCNLSTFPPARHIRLTRSEDPEDRKRGTEEEASLGRIFETLFKPYTGPFRTWSQDY</sequence>
<dbReference type="EMBL" id="JAPZBQ010000005">
    <property type="protein sequence ID" value="KAJ5328687.1"/>
    <property type="molecule type" value="Genomic_DNA"/>
</dbReference>
<gene>
    <name evidence="2" type="ORF">N7452_009077</name>
</gene>